<feature type="region of interest" description="Disordered" evidence="1">
    <location>
        <begin position="90"/>
        <end position="111"/>
    </location>
</feature>
<sequence length="215" mass="24039">MASDAVNRPVFALTFDFQRQKQYFEQRKRQQQHHIAGLESYTDGVSLLGQDNKEQRSLDVLSLLNLSSIAQECKTRSNGASSGYQVEIVPPKSDADRHNNAFNGKGDKPDNWKTATEHQLSVFDLLGDDGPYGNLEGSPVCEAHVAFSVEGLGKVGTETPVHSPHQPHRMQGNFALPRILILCWTTLKLKWVPRCKISICHLVAILWSYLSTPWA</sequence>
<dbReference type="EMBL" id="FN594951">
    <property type="protein sequence ID" value="CCB43397.1"/>
    <property type="molecule type" value="Genomic_DNA"/>
</dbReference>
<dbReference type="PANTHER" id="PTHR37722">
    <property type="entry name" value="OS01G0167700 PROTEIN"/>
    <property type="match status" value="1"/>
</dbReference>
<organism evidence="2 3">
    <name type="scientific">Vitis vinifera</name>
    <name type="common">Grape</name>
    <dbReference type="NCBI Taxonomy" id="29760"/>
    <lineage>
        <taxon>Eukaryota</taxon>
        <taxon>Viridiplantae</taxon>
        <taxon>Streptophyta</taxon>
        <taxon>Embryophyta</taxon>
        <taxon>Tracheophyta</taxon>
        <taxon>Spermatophyta</taxon>
        <taxon>Magnoliopsida</taxon>
        <taxon>eudicotyledons</taxon>
        <taxon>Gunneridae</taxon>
        <taxon>Pentapetalae</taxon>
        <taxon>rosids</taxon>
        <taxon>Vitales</taxon>
        <taxon>Vitaceae</taxon>
        <taxon>Viteae</taxon>
        <taxon>Vitis</taxon>
    </lineage>
</organism>
<accession>F6GUB0</accession>
<dbReference type="PANTHER" id="PTHR37722:SF2">
    <property type="entry name" value="OS01G0167700 PROTEIN"/>
    <property type="match status" value="1"/>
</dbReference>
<dbReference type="Proteomes" id="UP000009183">
    <property type="component" value="Chromosome 6"/>
</dbReference>
<feature type="compositionally biased region" description="Basic and acidic residues" evidence="1">
    <location>
        <begin position="93"/>
        <end position="111"/>
    </location>
</feature>
<dbReference type="HOGENOM" id="CLU_1285300_0_0_1"/>
<evidence type="ECO:0000313" key="2">
    <source>
        <dbReference type="EMBL" id="CCB43397.1"/>
    </source>
</evidence>
<reference evidence="3" key="1">
    <citation type="journal article" date="2007" name="Nature">
        <title>The grapevine genome sequence suggests ancestral hexaploidization in major angiosperm phyla.</title>
        <authorList>
            <consortium name="The French-Italian Public Consortium for Grapevine Genome Characterization."/>
            <person name="Jaillon O."/>
            <person name="Aury J.-M."/>
            <person name="Noel B."/>
            <person name="Policriti A."/>
            <person name="Clepet C."/>
            <person name="Casagrande A."/>
            <person name="Choisne N."/>
            <person name="Aubourg S."/>
            <person name="Vitulo N."/>
            <person name="Jubin C."/>
            <person name="Vezzi A."/>
            <person name="Legeai F."/>
            <person name="Hugueney P."/>
            <person name="Dasilva C."/>
            <person name="Horner D."/>
            <person name="Mica E."/>
            <person name="Jublot D."/>
            <person name="Poulain J."/>
            <person name="Bruyere C."/>
            <person name="Billault A."/>
            <person name="Segurens B."/>
            <person name="Gouyvenoux M."/>
            <person name="Ugarte E."/>
            <person name="Cattonaro F."/>
            <person name="Anthouard V."/>
            <person name="Vico V."/>
            <person name="Del Fabbro C."/>
            <person name="Alaux M."/>
            <person name="Di Gaspero G."/>
            <person name="Dumas V."/>
            <person name="Felice N."/>
            <person name="Paillard S."/>
            <person name="Juman I."/>
            <person name="Moroldo M."/>
            <person name="Scalabrin S."/>
            <person name="Canaguier A."/>
            <person name="Le Clainche I."/>
            <person name="Malacrida G."/>
            <person name="Durand E."/>
            <person name="Pesole G."/>
            <person name="Laucou V."/>
            <person name="Chatelet P."/>
            <person name="Merdinoglu D."/>
            <person name="Delledonne M."/>
            <person name="Pezzotti M."/>
            <person name="Lecharny A."/>
            <person name="Scarpelli C."/>
            <person name="Artiguenave F."/>
            <person name="Pe M.E."/>
            <person name="Valle G."/>
            <person name="Morgante M."/>
            <person name="Caboche M."/>
            <person name="Adam-Blondon A.-F."/>
            <person name="Weissenbach J."/>
            <person name="Quetier F."/>
            <person name="Wincker P."/>
        </authorList>
    </citation>
    <scope>NUCLEOTIDE SEQUENCE [LARGE SCALE GENOMIC DNA]</scope>
    <source>
        <strain evidence="3">cv. Pinot noir / PN40024</strain>
    </source>
</reference>
<proteinExistence type="predicted"/>
<evidence type="ECO:0000313" key="3">
    <source>
        <dbReference type="Proteomes" id="UP000009183"/>
    </source>
</evidence>
<protein>
    <submittedName>
        <fullName evidence="2">Uncharacterized protein</fullName>
    </submittedName>
</protein>
<keyword evidence="3" id="KW-1185">Reference proteome</keyword>
<gene>
    <name evidence="2" type="ordered locus">VIT_06s0004g08140</name>
</gene>
<dbReference type="ExpressionAtlas" id="F6GUB0">
    <property type="expression patterns" value="baseline"/>
</dbReference>
<dbReference type="eggNOG" id="ENOG502R9A3">
    <property type="taxonomic scope" value="Eukaryota"/>
</dbReference>
<dbReference type="AlphaFoldDB" id="F6GUB0"/>
<dbReference type="PaxDb" id="29760-VIT_06s0004g08140.t01"/>
<evidence type="ECO:0000256" key="1">
    <source>
        <dbReference type="SAM" id="MobiDB-lite"/>
    </source>
</evidence>
<dbReference type="InParanoid" id="F6GUB0"/>
<name>F6GUB0_VITVI</name>